<dbReference type="STRING" id="1122622.GCA_000421185_01238"/>
<proteinExistence type="predicted"/>
<gene>
    <name evidence="1" type="ORF">SAMN05421879_1205</name>
</gene>
<dbReference type="EMBL" id="OBQK01000020">
    <property type="protein sequence ID" value="SOC57985.1"/>
    <property type="molecule type" value="Genomic_DNA"/>
</dbReference>
<name>A0A285VVC8_9MICO</name>
<protein>
    <submittedName>
        <fullName evidence="1">Glycosyltransferase involved in cell wall bisynthesis</fullName>
    </submittedName>
</protein>
<dbReference type="AlphaFoldDB" id="A0A285VVC8"/>
<evidence type="ECO:0000313" key="1">
    <source>
        <dbReference type="EMBL" id="SOC57985.1"/>
    </source>
</evidence>
<accession>A0A285VVC8</accession>
<sequence length="374" mass="40397">MKVMSSGSRVRVRMVPAAHAYVHSLLPVHPTGADVVHLPDPPVPGAPPGQWWPHPVLEPGWVRAHADEQDVVHAHFGMEGRTTEQLARWLDTLEDVGLPLVHTVHDLVNPHLVEQTRHREHLALLVERSAGLLTLTEGAARAVQRDHGRRPLVVPHPHVVPLELVGAPRPPRTGPLRVGLHLKSLRTNIAPMRVLPALLEAVEQLDGQVHLEVRAHPDVLEPFAQRHDPALAGLLAELRAAPPAGVDVVVSPRLSDERLWAYLAGLDVSVLAYAWGTHSGWVEACRDVGTWALAPAVGFLAEQGGVLTWGPPEVPASVARIVELLEEAATPPPRVTRAEREAERDLVAARHAEVYAAVLAGERVDASTGGGEVA</sequence>
<reference evidence="2" key="1">
    <citation type="submission" date="2017-08" db="EMBL/GenBank/DDBJ databases">
        <authorList>
            <person name="Varghese N."/>
            <person name="Submissions S."/>
        </authorList>
    </citation>
    <scope>NUCLEOTIDE SEQUENCE [LARGE SCALE GENOMIC DNA]</scope>
    <source>
        <strain evidence="2">USBA17B2</strain>
    </source>
</reference>
<evidence type="ECO:0000313" key="2">
    <source>
        <dbReference type="Proteomes" id="UP000219688"/>
    </source>
</evidence>
<keyword evidence="1" id="KW-0808">Transferase</keyword>
<dbReference type="SUPFAM" id="SSF53756">
    <property type="entry name" value="UDP-Glycosyltransferase/glycogen phosphorylase"/>
    <property type="match status" value="1"/>
</dbReference>
<dbReference type="RefSeq" id="WP_141401536.1">
    <property type="nucleotide sequence ID" value="NZ_OBQK01000020.1"/>
</dbReference>
<organism evidence="1 2">
    <name type="scientific">Ornithinimicrobium cerasi</name>
    <dbReference type="NCBI Taxonomy" id="2248773"/>
    <lineage>
        <taxon>Bacteria</taxon>
        <taxon>Bacillati</taxon>
        <taxon>Actinomycetota</taxon>
        <taxon>Actinomycetes</taxon>
        <taxon>Micrococcales</taxon>
        <taxon>Ornithinimicrobiaceae</taxon>
        <taxon>Ornithinimicrobium</taxon>
    </lineage>
</organism>
<dbReference type="Proteomes" id="UP000219688">
    <property type="component" value="Unassembled WGS sequence"/>
</dbReference>
<dbReference type="Gene3D" id="3.40.50.2000">
    <property type="entry name" value="Glycogen Phosphorylase B"/>
    <property type="match status" value="1"/>
</dbReference>
<keyword evidence="2" id="KW-1185">Reference proteome</keyword>
<dbReference type="GO" id="GO:0016740">
    <property type="term" value="F:transferase activity"/>
    <property type="evidence" value="ECO:0007669"/>
    <property type="project" value="UniProtKB-KW"/>
</dbReference>